<organism evidence="1 2">
    <name type="scientific">Phocaeicola vulgatus str. 3975 RP4</name>
    <dbReference type="NCBI Taxonomy" id="1339352"/>
    <lineage>
        <taxon>Bacteria</taxon>
        <taxon>Pseudomonadati</taxon>
        <taxon>Bacteroidota</taxon>
        <taxon>Bacteroidia</taxon>
        <taxon>Bacteroidales</taxon>
        <taxon>Bacteroidaceae</taxon>
        <taxon>Phocaeicola</taxon>
    </lineage>
</organism>
<dbReference type="PATRIC" id="fig|1339352.3.peg.1126"/>
<accession>A0A069SNV4</accession>
<sequence>MGEIKKRLPLKCPACDAPLREIHFGPAPNPVWLVLCGRASDGVAVVSYVDKPSLWIK</sequence>
<dbReference type="AlphaFoldDB" id="A0A069SNV4"/>
<proteinExistence type="predicted"/>
<reference evidence="1 2" key="1">
    <citation type="submission" date="2014-04" db="EMBL/GenBank/DDBJ databases">
        <authorList>
            <person name="Sears C."/>
            <person name="Carroll K."/>
            <person name="Sack B.R."/>
            <person name="Qadri F."/>
            <person name="Myers L.L."/>
            <person name="Chung G.-T."/>
            <person name="Escheverria P."/>
            <person name="Fraser C.M."/>
            <person name="Sadzewicz L."/>
            <person name="Shefchek K.A."/>
            <person name="Tallon L."/>
            <person name="Das S.P."/>
            <person name="Daugherty S."/>
            <person name="Mongodin E.F."/>
        </authorList>
    </citation>
    <scope>NUCLEOTIDE SEQUENCE [LARGE SCALE GENOMIC DNA]</scope>
    <source>
        <strain evidence="1 2">3975 RP4</strain>
    </source>
</reference>
<evidence type="ECO:0000313" key="1">
    <source>
        <dbReference type="EMBL" id="KDS55863.1"/>
    </source>
</evidence>
<dbReference type="Proteomes" id="UP000027661">
    <property type="component" value="Unassembled WGS sequence"/>
</dbReference>
<dbReference type="RefSeq" id="WP_005848831.1">
    <property type="nucleotide sequence ID" value="NZ_JNHM01000012.1"/>
</dbReference>
<evidence type="ECO:0000313" key="2">
    <source>
        <dbReference type="Proteomes" id="UP000027661"/>
    </source>
</evidence>
<comment type="caution">
    <text evidence="1">The sequence shown here is derived from an EMBL/GenBank/DDBJ whole genome shotgun (WGS) entry which is preliminary data.</text>
</comment>
<name>A0A069SNV4_PHOVU</name>
<gene>
    <name evidence="1" type="ORF">M099_1164</name>
</gene>
<dbReference type="EMBL" id="JNHM01000012">
    <property type="protein sequence ID" value="KDS55863.1"/>
    <property type="molecule type" value="Genomic_DNA"/>
</dbReference>
<protein>
    <submittedName>
        <fullName evidence="1">Uncharacterized protein</fullName>
    </submittedName>
</protein>